<protein>
    <submittedName>
        <fullName evidence="1">Uncharacterized protein</fullName>
    </submittedName>
</protein>
<accession>A0A834SGC9</accession>
<comment type="caution">
    <text evidence="1">The sequence shown here is derived from an EMBL/GenBank/DDBJ whole genome shotgun (WGS) entry which is preliminary data.</text>
</comment>
<keyword evidence="2" id="KW-1185">Reference proteome</keyword>
<evidence type="ECO:0000313" key="2">
    <source>
        <dbReference type="Proteomes" id="UP000634136"/>
    </source>
</evidence>
<evidence type="ECO:0000313" key="1">
    <source>
        <dbReference type="EMBL" id="KAF7801885.1"/>
    </source>
</evidence>
<gene>
    <name evidence="1" type="ORF">G2W53_040996</name>
</gene>
<organism evidence="1 2">
    <name type="scientific">Senna tora</name>
    <dbReference type="NCBI Taxonomy" id="362788"/>
    <lineage>
        <taxon>Eukaryota</taxon>
        <taxon>Viridiplantae</taxon>
        <taxon>Streptophyta</taxon>
        <taxon>Embryophyta</taxon>
        <taxon>Tracheophyta</taxon>
        <taxon>Spermatophyta</taxon>
        <taxon>Magnoliopsida</taxon>
        <taxon>eudicotyledons</taxon>
        <taxon>Gunneridae</taxon>
        <taxon>Pentapetalae</taxon>
        <taxon>rosids</taxon>
        <taxon>fabids</taxon>
        <taxon>Fabales</taxon>
        <taxon>Fabaceae</taxon>
        <taxon>Caesalpinioideae</taxon>
        <taxon>Cassia clade</taxon>
        <taxon>Senna</taxon>
    </lineage>
</organism>
<dbReference type="Proteomes" id="UP000634136">
    <property type="component" value="Unassembled WGS sequence"/>
</dbReference>
<dbReference type="EMBL" id="JAAIUW010000013">
    <property type="protein sequence ID" value="KAF7801885.1"/>
    <property type="molecule type" value="Genomic_DNA"/>
</dbReference>
<name>A0A834SGC9_9FABA</name>
<proteinExistence type="predicted"/>
<dbReference type="AlphaFoldDB" id="A0A834SGC9"/>
<sequence length="118" mass="13204">MTSILDKHAMRTRAQIKINKVKALFHIMRMQHEVHCAVTSLDALIACLHKPVDDSSMSQVGARGPSCSFKHIFGAPSGLNVSCKVLLQEGFKVMMITIAEQQVETNKKLENLVVQWEE</sequence>
<reference evidence="1" key="1">
    <citation type="submission" date="2020-09" db="EMBL/GenBank/DDBJ databases">
        <title>Genome-Enabled Discovery of Anthraquinone Biosynthesis in Senna tora.</title>
        <authorList>
            <person name="Kang S.-H."/>
            <person name="Pandey R.P."/>
            <person name="Lee C.-M."/>
            <person name="Sim J.-S."/>
            <person name="Jeong J.-T."/>
            <person name="Choi B.-S."/>
            <person name="Jung M."/>
            <person name="Ginzburg D."/>
            <person name="Zhao K."/>
            <person name="Won S.Y."/>
            <person name="Oh T.-J."/>
            <person name="Yu Y."/>
            <person name="Kim N.-H."/>
            <person name="Lee O.R."/>
            <person name="Lee T.-H."/>
            <person name="Bashyal P."/>
            <person name="Kim T.-S."/>
            <person name="Lee W.-H."/>
            <person name="Kawkins C."/>
            <person name="Kim C.-K."/>
            <person name="Kim J.S."/>
            <person name="Ahn B.O."/>
            <person name="Rhee S.Y."/>
            <person name="Sohng J.K."/>
        </authorList>
    </citation>
    <scope>NUCLEOTIDE SEQUENCE</scope>
    <source>
        <tissue evidence="1">Leaf</tissue>
    </source>
</reference>